<dbReference type="AlphaFoldDB" id="A0A0A9A2G4"/>
<protein>
    <submittedName>
        <fullName evidence="1">Uncharacterized protein</fullName>
    </submittedName>
</protein>
<proteinExistence type="predicted"/>
<name>A0A0A9A2G4_ARUDO</name>
<organism evidence="1">
    <name type="scientific">Arundo donax</name>
    <name type="common">Giant reed</name>
    <name type="synonym">Donax arundinaceus</name>
    <dbReference type="NCBI Taxonomy" id="35708"/>
    <lineage>
        <taxon>Eukaryota</taxon>
        <taxon>Viridiplantae</taxon>
        <taxon>Streptophyta</taxon>
        <taxon>Embryophyta</taxon>
        <taxon>Tracheophyta</taxon>
        <taxon>Spermatophyta</taxon>
        <taxon>Magnoliopsida</taxon>
        <taxon>Liliopsida</taxon>
        <taxon>Poales</taxon>
        <taxon>Poaceae</taxon>
        <taxon>PACMAD clade</taxon>
        <taxon>Arundinoideae</taxon>
        <taxon>Arundineae</taxon>
        <taxon>Arundo</taxon>
    </lineage>
</organism>
<accession>A0A0A9A2G4</accession>
<reference evidence="1" key="1">
    <citation type="submission" date="2014-09" db="EMBL/GenBank/DDBJ databases">
        <authorList>
            <person name="Magalhaes I.L.F."/>
            <person name="Oliveira U."/>
            <person name="Santos F.R."/>
            <person name="Vidigal T.H.D.A."/>
            <person name="Brescovit A.D."/>
            <person name="Santos A.J."/>
        </authorList>
    </citation>
    <scope>NUCLEOTIDE SEQUENCE</scope>
    <source>
        <tissue evidence="1">Shoot tissue taken approximately 20 cm above the soil surface</tissue>
    </source>
</reference>
<sequence>MVYKEFLMVPTYSNSVICLSLILDQLASVARCQILSGS</sequence>
<evidence type="ECO:0000313" key="1">
    <source>
        <dbReference type="EMBL" id="JAD45854.1"/>
    </source>
</evidence>
<reference evidence="1" key="2">
    <citation type="journal article" date="2015" name="Data Brief">
        <title>Shoot transcriptome of the giant reed, Arundo donax.</title>
        <authorList>
            <person name="Barrero R.A."/>
            <person name="Guerrero F.D."/>
            <person name="Moolhuijzen P."/>
            <person name="Goolsby J.A."/>
            <person name="Tidwell J."/>
            <person name="Bellgard S.E."/>
            <person name="Bellgard M.I."/>
        </authorList>
    </citation>
    <scope>NUCLEOTIDE SEQUENCE</scope>
    <source>
        <tissue evidence="1">Shoot tissue taken approximately 20 cm above the soil surface</tissue>
    </source>
</reference>
<dbReference type="EMBL" id="GBRH01252041">
    <property type="protein sequence ID" value="JAD45854.1"/>
    <property type="molecule type" value="Transcribed_RNA"/>
</dbReference>